<dbReference type="PANTHER" id="PTHR43433:SF5">
    <property type="entry name" value="AB HYDROLASE-1 DOMAIN-CONTAINING PROTEIN"/>
    <property type="match status" value="1"/>
</dbReference>
<sequence>MMRKELPMRINVNDVELCVETFGDPGDPPVLLIGVTMLSWPDELCAALTGRYVVRYDLRDAGQSTFVDPGAPAYDLRDLVTDAAELLVALELRGAHVVGLGVGGFVAQLLALDHPDQVASLTLISTRPVAPGPVDPDLPDHAPEMMAELFGRPKPDWTDRDSVIDYMTVTARLMSGTRGFDEADARIGAGLVFDRAGRTAKAQRASHLGSMFAAIDCQPRWRERLGEIAVPTLVVHGDEDPFFPYGNGVALAEEIPGAALLTLRGIGHGLPRAAWPVAVDALLRHTS</sequence>
<dbReference type="Gene3D" id="3.40.50.1820">
    <property type="entry name" value="alpha/beta hydrolase"/>
    <property type="match status" value="1"/>
</dbReference>
<dbReference type="EMBL" id="LT607411">
    <property type="protein sequence ID" value="SCE99615.1"/>
    <property type="molecule type" value="Genomic_DNA"/>
</dbReference>
<dbReference type="InterPro" id="IPR050471">
    <property type="entry name" value="AB_hydrolase"/>
</dbReference>
<evidence type="ECO:0000313" key="3">
    <source>
        <dbReference type="Proteomes" id="UP000198242"/>
    </source>
</evidence>
<dbReference type="AlphaFoldDB" id="A0A1C4WTS3"/>
<accession>A0A1C4WTS3</accession>
<dbReference type="PANTHER" id="PTHR43433">
    <property type="entry name" value="HYDROLASE, ALPHA/BETA FOLD FAMILY PROTEIN"/>
    <property type="match status" value="1"/>
</dbReference>
<dbReference type="SUPFAM" id="SSF53474">
    <property type="entry name" value="alpha/beta-Hydrolases"/>
    <property type="match status" value="1"/>
</dbReference>
<gene>
    <name evidence="2" type="ORF">GA0074695_2746</name>
</gene>
<protein>
    <submittedName>
        <fullName evidence="2">Pimeloyl-ACP methyl ester carboxylesterase</fullName>
    </submittedName>
</protein>
<dbReference type="Pfam" id="PF00561">
    <property type="entry name" value="Abhydrolase_1"/>
    <property type="match status" value="1"/>
</dbReference>
<dbReference type="InterPro" id="IPR000073">
    <property type="entry name" value="AB_hydrolase_1"/>
</dbReference>
<evidence type="ECO:0000313" key="2">
    <source>
        <dbReference type="EMBL" id="SCE99615.1"/>
    </source>
</evidence>
<dbReference type="InterPro" id="IPR029058">
    <property type="entry name" value="AB_hydrolase_fold"/>
</dbReference>
<feature type="domain" description="AB hydrolase-1" evidence="1">
    <location>
        <begin position="48"/>
        <end position="268"/>
    </location>
</feature>
<name>A0A1C4WTS3_MICVI</name>
<evidence type="ECO:0000259" key="1">
    <source>
        <dbReference type="Pfam" id="PF00561"/>
    </source>
</evidence>
<dbReference type="GO" id="GO:0003824">
    <property type="term" value="F:catalytic activity"/>
    <property type="evidence" value="ECO:0007669"/>
    <property type="project" value="UniProtKB-ARBA"/>
</dbReference>
<keyword evidence="3" id="KW-1185">Reference proteome</keyword>
<organism evidence="2 3">
    <name type="scientific">Micromonospora viridifaciens</name>
    <dbReference type="NCBI Taxonomy" id="1881"/>
    <lineage>
        <taxon>Bacteria</taxon>
        <taxon>Bacillati</taxon>
        <taxon>Actinomycetota</taxon>
        <taxon>Actinomycetes</taxon>
        <taxon>Micromonosporales</taxon>
        <taxon>Micromonosporaceae</taxon>
        <taxon>Micromonospora</taxon>
    </lineage>
</organism>
<proteinExistence type="predicted"/>
<reference evidence="3" key="1">
    <citation type="submission" date="2016-06" db="EMBL/GenBank/DDBJ databases">
        <authorList>
            <person name="Varghese N."/>
            <person name="Submissions Spin"/>
        </authorList>
    </citation>
    <scope>NUCLEOTIDE SEQUENCE [LARGE SCALE GENOMIC DNA]</scope>
    <source>
        <strain evidence="3">DSM 43909</strain>
    </source>
</reference>
<dbReference type="Proteomes" id="UP000198242">
    <property type="component" value="Chromosome I"/>
</dbReference>